<feature type="transmembrane region" description="Helical" evidence="1">
    <location>
        <begin position="29"/>
        <end position="48"/>
    </location>
</feature>
<dbReference type="AlphaFoldDB" id="A0AAD0P791"/>
<name>A0AAD0P791_MYCLR</name>
<dbReference type="EMBL" id="CP029543">
    <property type="protein sequence ID" value="AWV47334.1"/>
    <property type="molecule type" value="Genomic_DNA"/>
</dbReference>
<gene>
    <name evidence="2" type="ORF">DIJ64_02190</name>
</gene>
<reference evidence="2 3" key="1">
    <citation type="submission" date="2018-05" db="EMBL/GenBank/DDBJ databases">
        <title>Evolution of small genomes with special reference to Mycobacterium leprae.</title>
        <authorList>
            <person name="Mohanty P.S."/>
            <person name="Bansal A.K."/>
            <person name="Gupta U.D."/>
            <person name="Naaz F."/>
            <person name="Dwivedi V.D."/>
            <person name="Singh H."/>
            <person name="Gupta G."/>
            <person name="Sharma S."/>
            <person name="Arora M."/>
        </authorList>
    </citation>
    <scope>NUCLEOTIDE SEQUENCE [LARGE SCALE GENOMIC DNA]</scope>
    <source>
        <strain evidence="2 3">MRHRU-235-G</strain>
    </source>
</reference>
<keyword evidence="1" id="KW-1133">Transmembrane helix</keyword>
<sequence>MLCQSTSFQLLIGLLVIITRPMFGKGWLINSLSLPFFTFISVQTMIAAPYDPMRRNTLACGGRCL</sequence>
<keyword evidence="1" id="KW-0472">Membrane</keyword>
<evidence type="ECO:0000313" key="3">
    <source>
        <dbReference type="Proteomes" id="UP000249682"/>
    </source>
</evidence>
<accession>A0AAD0P791</accession>
<protein>
    <submittedName>
        <fullName evidence="2">Uncharacterized protein</fullName>
    </submittedName>
</protein>
<keyword evidence="1" id="KW-0812">Transmembrane</keyword>
<dbReference type="Proteomes" id="UP000249682">
    <property type="component" value="Chromosome"/>
</dbReference>
<evidence type="ECO:0000313" key="2">
    <source>
        <dbReference type="EMBL" id="AWV47334.1"/>
    </source>
</evidence>
<proteinExistence type="predicted"/>
<feature type="transmembrane region" description="Helical" evidence="1">
    <location>
        <begin position="7"/>
        <end position="23"/>
    </location>
</feature>
<evidence type="ECO:0000256" key="1">
    <source>
        <dbReference type="SAM" id="Phobius"/>
    </source>
</evidence>
<organism evidence="2 3">
    <name type="scientific">Mycobacterium leprae</name>
    <dbReference type="NCBI Taxonomy" id="1769"/>
    <lineage>
        <taxon>Bacteria</taxon>
        <taxon>Bacillati</taxon>
        <taxon>Actinomycetota</taxon>
        <taxon>Actinomycetes</taxon>
        <taxon>Mycobacteriales</taxon>
        <taxon>Mycobacteriaceae</taxon>
        <taxon>Mycobacterium</taxon>
    </lineage>
</organism>